<dbReference type="InterPro" id="IPR019199">
    <property type="entry name" value="Virulence_VapD/CRISPR_Cas2"/>
</dbReference>
<evidence type="ECO:0000256" key="3">
    <source>
        <dbReference type="ARBA" id="ARBA00022722"/>
    </source>
</evidence>
<keyword evidence="3 6" id="KW-0540">Nuclease</keyword>
<keyword evidence="4 6" id="KW-0378">Hydrolase</keyword>
<comment type="similarity">
    <text evidence="1 6">Belongs to the VapD ribonuclease family.</text>
</comment>
<reference evidence="7 8" key="1">
    <citation type="submission" date="2021-03" db="EMBL/GenBank/DDBJ databases">
        <title>Whole genome sequence of Jiella sp. MQZ13P-4.</title>
        <authorList>
            <person name="Tuo L."/>
        </authorList>
    </citation>
    <scope>NUCLEOTIDE SEQUENCE [LARGE SCALE GENOMIC DNA]</scope>
    <source>
        <strain evidence="7 8">MQZ13P-4</strain>
    </source>
</reference>
<evidence type="ECO:0000256" key="6">
    <source>
        <dbReference type="PIRNR" id="PIRNR002882"/>
    </source>
</evidence>
<dbReference type="Pfam" id="PF09827">
    <property type="entry name" value="CRISPR_Cas2"/>
    <property type="match status" value="1"/>
</dbReference>
<dbReference type="RefSeq" id="WP_207352868.1">
    <property type="nucleotide sequence ID" value="NZ_JAFMPY010000034.1"/>
</dbReference>
<gene>
    <name evidence="7" type="ORF">J1C47_21510</name>
</gene>
<evidence type="ECO:0000256" key="5">
    <source>
        <dbReference type="ARBA" id="ARBA00023026"/>
    </source>
</evidence>
<evidence type="ECO:0000313" key="7">
    <source>
        <dbReference type="EMBL" id="MBO0906236.1"/>
    </source>
</evidence>
<comment type="caution">
    <text evidence="7">The sequence shown here is derived from an EMBL/GenBank/DDBJ whole genome shotgun (WGS) entry which is preliminary data.</text>
</comment>
<dbReference type="EMBL" id="JAFMPY010000034">
    <property type="protein sequence ID" value="MBO0906236.1"/>
    <property type="molecule type" value="Genomic_DNA"/>
</dbReference>
<keyword evidence="5" id="KW-0843">Virulence</keyword>
<protein>
    <recommendedName>
        <fullName evidence="6">Endoribonuclease VapD</fullName>
        <ecNumber evidence="6">3.1.-.-</ecNumber>
    </recommendedName>
</protein>
<dbReference type="Gene3D" id="3.30.70.240">
    <property type="match status" value="1"/>
</dbReference>
<comment type="subunit">
    <text evidence="2 6">Homodimer.</text>
</comment>
<evidence type="ECO:0000313" key="8">
    <source>
        <dbReference type="Proteomes" id="UP000664288"/>
    </source>
</evidence>
<organism evidence="7 8">
    <name type="scientific">Jiella sonneratiae</name>
    <dbReference type="NCBI Taxonomy" id="2816856"/>
    <lineage>
        <taxon>Bacteria</taxon>
        <taxon>Pseudomonadati</taxon>
        <taxon>Pseudomonadota</taxon>
        <taxon>Alphaproteobacteria</taxon>
        <taxon>Hyphomicrobiales</taxon>
        <taxon>Aurantimonadaceae</taxon>
        <taxon>Jiella</taxon>
    </lineage>
</organism>
<dbReference type="EC" id="3.1.-.-" evidence="6"/>
<evidence type="ECO:0000256" key="1">
    <source>
        <dbReference type="ARBA" id="ARBA00009653"/>
    </source>
</evidence>
<keyword evidence="8" id="KW-1185">Reference proteome</keyword>
<dbReference type="Proteomes" id="UP000664288">
    <property type="component" value="Unassembled WGS sequence"/>
</dbReference>
<evidence type="ECO:0000256" key="4">
    <source>
        <dbReference type="ARBA" id="ARBA00022801"/>
    </source>
</evidence>
<accession>A0ABS3JCD2</accession>
<name>A0ABS3JCD2_9HYPH</name>
<proteinExistence type="inferred from homology"/>
<dbReference type="InterPro" id="IPR016368">
    <property type="entry name" value="VapD"/>
</dbReference>
<dbReference type="PIRSF" id="PIRSF002882">
    <property type="entry name" value="VapD"/>
    <property type="match status" value="1"/>
</dbReference>
<comment type="function">
    <text evidence="6">Cleaves ssRNA, mostly between U:A.</text>
</comment>
<sequence>MFAIVFDLDTNSLKDVYGGPSWNNAYTDVRNFLKKRGFDWQQGSTYFGDDTVDAVSCVLTIQDMTAEFDWFAPSVRDIRMLRIEDNNDLMPAVARVASRRKP</sequence>
<evidence type="ECO:0000256" key="2">
    <source>
        <dbReference type="ARBA" id="ARBA00011738"/>
    </source>
</evidence>